<feature type="transmembrane region" description="Helical" evidence="1">
    <location>
        <begin position="209"/>
        <end position="226"/>
    </location>
</feature>
<reference evidence="2" key="1">
    <citation type="submission" date="2022-06" db="EMBL/GenBank/DDBJ databases">
        <title>Aeoliella straminimaris, a novel planctomycete from sediments.</title>
        <authorList>
            <person name="Vitorino I.R."/>
            <person name="Lage O.M."/>
        </authorList>
    </citation>
    <scope>NUCLEOTIDE SEQUENCE</scope>
    <source>
        <strain evidence="2">ICT_H6.2</strain>
    </source>
</reference>
<gene>
    <name evidence="2" type="ORF">NG895_14305</name>
</gene>
<evidence type="ECO:0000313" key="3">
    <source>
        <dbReference type="Proteomes" id="UP001155241"/>
    </source>
</evidence>
<comment type="caution">
    <text evidence="2">The sequence shown here is derived from an EMBL/GenBank/DDBJ whole genome shotgun (WGS) entry which is preliminary data.</text>
</comment>
<keyword evidence="3" id="KW-1185">Reference proteome</keyword>
<keyword evidence="1" id="KW-0472">Membrane</keyword>
<organism evidence="2 3">
    <name type="scientific">Aeoliella straminimaris</name>
    <dbReference type="NCBI Taxonomy" id="2954799"/>
    <lineage>
        <taxon>Bacteria</taxon>
        <taxon>Pseudomonadati</taxon>
        <taxon>Planctomycetota</taxon>
        <taxon>Planctomycetia</taxon>
        <taxon>Pirellulales</taxon>
        <taxon>Lacipirellulaceae</taxon>
        <taxon>Aeoliella</taxon>
    </lineage>
</organism>
<sequence length="447" mass="50187">MTDTATRDQHNAYRRSLVVSVLFLAVLFVLLNLQPFRWYSCPTFVDDGLDYRHGVPFTYMTRDLRVRGAGFSWHHGPWPLQDPTSLCSQFNGWMLVLDISMAAGAILLVGRSLARLLVGFPPRLTRCCLTLLIAMVACWLVIIADSLVAIARSDLLFPPQHQPITNAWLSDIVLLIAPAILYPVIVCWTFVELVHWAILPGAWATPRPLLVALNTILVGLFLAYSVGEWGDFAEPVEILTWAGLVVTLGLLAIKLGLWLHRTRELPARANEQHRRFFGLSFTSWLWTVVMACTIGTFSLLDVSSNTNEYGWPWIHFQNHRLVETSIDYWTLNGWKSGTLQWPLLAANIAVLLWIAAGTAVAVQAMVSIRRARLKFGIRNLISITTAIAVLMAFWEPAGRSINWPNWFVEFMAGLGLGCAGFLLARVPALLWERFAVRKEEQLAAPTE</sequence>
<dbReference type="EMBL" id="JAMXLR010000051">
    <property type="protein sequence ID" value="MCO6045079.1"/>
    <property type="molecule type" value="Genomic_DNA"/>
</dbReference>
<dbReference type="AlphaFoldDB" id="A0A9X2FF14"/>
<feature type="transmembrane region" description="Helical" evidence="1">
    <location>
        <begin position="129"/>
        <end position="152"/>
    </location>
</feature>
<evidence type="ECO:0000256" key="1">
    <source>
        <dbReference type="SAM" id="Phobius"/>
    </source>
</evidence>
<feature type="transmembrane region" description="Helical" evidence="1">
    <location>
        <begin position="12"/>
        <end position="33"/>
    </location>
</feature>
<feature type="transmembrane region" description="Helical" evidence="1">
    <location>
        <begin position="341"/>
        <end position="363"/>
    </location>
</feature>
<name>A0A9X2FF14_9BACT</name>
<feature type="transmembrane region" description="Helical" evidence="1">
    <location>
        <begin position="90"/>
        <end position="109"/>
    </location>
</feature>
<feature type="transmembrane region" description="Helical" evidence="1">
    <location>
        <begin position="375"/>
        <end position="394"/>
    </location>
</feature>
<keyword evidence="1" id="KW-0812">Transmembrane</keyword>
<feature type="transmembrane region" description="Helical" evidence="1">
    <location>
        <begin position="406"/>
        <end position="431"/>
    </location>
</feature>
<feature type="transmembrane region" description="Helical" evidence="1">
    <location>
        <begin position="172"/>
        <end position="197"/>
    </location>
</feature>
<feature type="transmembrane region" description="Helical" evidence="1">
    <location>
        <begin position="277"/>
        <end position="300"/>
    </location>
</feature>
<feature type="transmembrane region" description="Helical" evidence="1">
    <location>
        <begin position="238"/>
        <end position="257"/>
    </location>
</feature>
<keyword evidence="1" id="KW-1133">Transmembrane helix</keyword>
<protein>
    <submittedName>
        <fullName evidence="2">Uncharacterized protein</fullName>
    </submittedName>
</protein>
<dbReference type="Proteomes" id="UP001155241">
    <property type="component" value="Unassembled WGS sequence"/>
</dbReference>
<proteinExistence type="predicted"/>
<evidence type="ECO:0000313" key="2">
    <source>
        <dbReference type="EMBL" id="MCO6045079.1"/>
    </source>
</evidence>
<dbReference type="RefSeq" id="WP_252853191.1">
    <property type="nucleotide sequence ID" value="NZ_JAMXLR010000051.1"/>
</dbReference>
<accession>A0A9X2FF14</accession>